<dbReference type="Gene3D" id="3.40.640.10">
    <property type="entry name" value="Type I PLP-dependent aspartate aminotransferase-like (Major domain)"/>
    <property type="match status" value="1"/>
</dbReference>
<sequence length="273" mass="30561">MECFYKITTYFSFVKAEPESTFFHTFAVVLSQFTHPVILTKFLSLHILKMDILNKEIISQRLKGITESATLEMTRRSRELKARGFDIINLSIGEPDFNTPDPVKEAAKEAIDNNITHYPPVAGFKILQEAIAEKLKRDNNLDFLPEQIVVSNGAKQSLANIFLSILDPGDEVIITAPYWVSYADIIKLAGGKVVALQTSIEDDFKLNPEKLKAAINSKTKAFLFNSPSNPTGMVYTAEEISGLVNVLKKHPDLLVVSDEIYEHINYSGKHVSI</sequence>
<organism evidence="7">
    <name type="scientific">hydrothermal vent metagenome</name>
    <dbReference type="NCBI Taxonomy" id="652676"/>
    <lineage>
        <taxon>unclassified sequences</taxon>
        <taxon>metagenomes</taxon>
        <taxon>ecological metagenomes</taxon>
    </lineage>
</organism>
<keyword evidence="5" id="KW-0663">Pyridoxal phosphate</keyword>
<feature type="domain" description="Aminotransferase class I/classII large" evidence="6">
    <location>
        <begin position="86"/>
        <end position="267"/>
    </location>
</feature>
<dbReference type="AlphaFoldDB" id="A0A3B0UHG0"/>
<name>A0A3B0UHG0_9ZZZZ</name>
<evidence type="ECO:0000256" key="2">
    <source>
        <dbReference type="ARBA" id="ARBA00007441"/>
    </source>
</evidence>
<dbReference type="InterPro" id="IPR050596">
    <property type="entry name" value="AspAT/PAT-like"/>
</dbReference>
<evidence type="ECO:0000259" key="6">
    <source>
        <dbReference type="Pfam" id="PF00155"/>
    </source>
</evidence>
<comment type="cofactor">
    <cofactor evidence="1">
        <name>pyridoxal 5'-phosphate</name>
        <dbReference type="ChEBI" id="CHEBI:597326"/>
    </cofactor>
</comment>
<dbReference type="EMBL" id="UOET01000252">
    <property type="protein sequence ID" value="VAW28520.1"/>
    <property type="molecule type" value="Genomic_DNA"/>
</dbReference>
<dbReference type="CDD" id="cd00609">
    <property type="entry name" value="AAT_like"/>
    <property type="match status" value="1"/>
</dbReference>
<evidence type="ECO:0000256" key="4">
    <source>
        <dbReference type="ARBA" id="ARBA00022679"/>
    </source>
</evidence>
<dbReference type="PANTHER" id="PTHR46383">
    <property type="entry name" value="ASPARTATE AMINOTRANSFERASE"/>
    <property type="match status" value="1"/>
</dbReference>
<dbReference type="InterPro" id="IPR015422">
    <property type="entry name" value="PyrdxlP-dep_Trfase_small"/>
</dbReference>
<dbReference type="InterPro" id="IPR015421">
    <property type="entry name" value="PyrdxlP-dep_Trfase_major"/>
</dbReference>
<gene>
    <name evidence="7" type="ORF">MNBD_BACTEROID07-1701</name>
</gene>
<dbReference type="Gene3D" id="3.90.1150.10">
    <property type="entry name" value="Aspartate Aminotransferase, domain 1"/>
    <property type="match status" value="1"/>
</dbReference>
<dbReference type="EC" id="2.6.1.1" evidence="7"/>
<accession>A0A3B0UHG0</accession>
<evidence type="ECO:0000256" key="1">
    <source>
        <dbReference type="ARBA" id="ARBA00001933"/>
    </source>
</evidence>
<dbReference type="SUPFAM" id="SSF53383">
    <property type="entry name" value="PLP-dependent transferases"/>
    <property type="match status" value="1"/>
</dbReference>
<evidence type="ECO:0000256" key="5">
    <source>
        <dbReference type="ARBA" id="ARBA00022898"/>
    </source>
</evidence>
<evidence type="ECO:0000256" key="3">
    <source>
        <dbReference type="ARBA" id="ARBA00022576"/>
    </source>
</evidence>
<dbReference type="GO" id="GO:0030170">
    <property type="term" value="F:pyridoxal phosphate binding"/>
    <property type="evidence" value="ECO:0007669"/>
    <property type="project" value="InterPro"/>
</dbReference>
<comment type="similarity">
    <text evidence="2">Belongs to the class-I pyridoxal-phosphate-dependent aminotransferase family.</text>
</comment>
<keyword evidence="3 7" id="KW-0032">Aminotransferase</keyword>
<dbReference type="Pfam" id="PF00155">
    <property type="entry name" value="Aminotran_1_2"/>
    <property type="match status" value="1"/>
</dbReference>
<reference evidence="7" key="1">
    <citation type="submission" date="2018-06" db="EMBL/GenBank/DDBJ databases">
        <authorList>
            <person name="Zhirakovskaya E."/>
        </authorList>
    </citation>
    <scope>NUCLEOTIDE SEQUENCE</scope>
</reference>
<proteinExistence type="inferred from homology"/>
<evidence type="ECO:0000313" key="7">
    <source>
        <dbReference type="EMBL" id="VAW28520.1"/>
    </source>
</evidence>
<dbReference type="GO" id="GO:0004069">
    <property type="term" value="F:L-aspartate:2-oxoglutarate aminotransferase activity"/>
    <property type="evidence" value="ECO:0007669"/>
    <property type="project" value="UniProtKB-EC"/>
</dbReference>
<dbReference type="InterPro" id="IPR004839">
    <property type="entry name" value="Aminotransferase_I/II_large"/>
</dbReference>
<feature type="non-terminal residue" evidence="7">
    <location>
        <position position="273"/>
    </location>
</feature>
<dbReference type="GO" id="GO:0006520">
    <property type="term" value="P:amino acid metabolic process"/>
    <property type="evidence" value="ECO:0007669"/>
    <property type="project" value="InterPro"/>
</dbReference>
<keyword evidence="4 7" id="KW-0808">Transferase</keyword>
<dbReference type="InterPro" id="IPR015424">
    <property type="entry name" value="PyrdxlP-dep_Trfase"/>
</dbReference>
<protein>
    <submittedName>
        <fullName evidence="7">Aspartate aminotransferase</fullName>
        <ecNumber evidence="7">2.6.1.1</ecNumber>
    </submittedName>
</protein>
<dbReference type="PANTHER" id="PTHR46383:SF1">
    <property type="entry name" value="ASPARTATE AMINOTRANSFERASE"/>
    <property type="match status" value="1"/>
</dbReference>